<dbReference type="InterPro" id="IPR017535">
    <property type="entry name" value="Asparagine_synth"/>
</dbReference>
<gene>
    <name evidence="11" type="ORF">FB556_0619</name>
</gene>
<evidence type="ECO:0000256" key="8">
    <source>
        <dbReference type="ARBA" id="ARBA00048741"/>
    </source>
</evidence>
<protein>
    <recommendedName>
        <fullName evidence="3">asparagine synthase (glutamine-hydrolyzing)</fullName>
        <ecNumber evidence="3">6.3.5.4</ecNumber>
    </recommendedName>
</protein>
<dbReference type="PANTHER" id="PTHR43284">
    <property type="entry name" value="ASPARAGINE SYNTHETASE (GLUTAMINE-HYDROLYZING)"/>
    <property type="match status" value="1"/>
</dbReference>
<dbReference type="Gene3D" id="3.60.20.10">
    <property type="entry name" value="Glutamine Phosphoribosylpyrophosphate, subunit 1, domain 1"/>
    <property type="match status" value="1"/>
</dbReference>
<reference evidence="11 12" key="1">
    <citation type="submission" date="2019-06" db="EMBL/GenBank/DDBJ databases">
        <title>Sequencing the genomes of 1000 actinobacteria strains.</title>
        <authorList>
            <person name="Klenk H.-P."/>
        </authorList>
    </citation>
    <scope>NUCLEOTIDE SEQUENCE [LARGE SCALE GENOMIC DNA]</scope>
    <source>
        <strain evidence="11 12">DSM 24083</strain>
    </source>
</reference>
<evidence type="ECO:0000313" key="12">
    <source>
        <dbReference type="Proteomes" id="UP000319746"/>
    </source>
</evidence>
<keyword evidence="4 9" id="KW-0547">Nucleotide-binding</keyword>
<dbReference type="RefSeq" id="WP_246057173.1">
    <property type="nucleotide sequence ID" value="NZ_BAABAN010000016.1"/>
</dbReference>
<sequence length="594" mass="65668">MLSAIAGEVAFKGARAEEKPVHTMLQHLANHNGQEPTVIQNGWLAFGQVRLDRPAPSAKAPGPLIDEDHEVAVVFDGRILNRDELCTELAADYRFRTDSDAEIVLAAYHRWGTDFVQHLHGHFVIVLADQRRRRVILSRDRLGAKPLYLAHANGRLRFAPTLPALVASGGIDTTIDQNALHHYMSWHSIVPAPRTLVSGVTKLPPATMQVIDADGQTDETIYWQPDYARSTSRSDWSDRDWHDAIRQSLETAVQRSIVSKDHMGVLLSGGLDSSLLVALLAEAGVQDIATFSVGFEGVGDQSGNEFVYSDRVAEEFGTDHHTLKIGTDELYAAVDDAIAAMTEPMASHDVPAFYLHSQAVAKHTNMVQCGQGADEIFAGYRYHRAADGVDRQEVLPTFLEAFEDHNQDDLAGIVNPEWLAPSDVSRELLAEYLAEPGAQTSIDAVLRLETQLILADDPVKRVSNMSMAAGLEAFLPFLDHEFVELVITCPTELRTDQGGKGILKDIGRELLPNEVIDRPKGYFPVPALKHLQEPILSQVTEALQAPEARKRGLFRQDFLDQLLAEPNEHYVPTGGNLLWQVGLLEMWLQRHGLG</sequence>
<dbReference type="AlphaFoldDB" id="A0A543ANP5"/>
<comment type="pathway">
    <text evidence="1">Amino-acid biosynthesis; L-asparagine biosynthesis; L-asparagine from L-aspartate (L-Gln route): step 1/1.</text>
</comment>
<dbReference type="InterPro" id="IPR014729">
    <property type="entry name" value="Rossmann-like_a/b/a_fold"/>
</dbReference>
<comment type="catalytic activity">
    <reaction evidence="8">
        <text>L-aspartate + L-glutamine + ATP + H2O = L-asparagine + L-glutamate + AMP + diphosphate + H(+)</text>
        <dbReference type="Rhea" id="RHEA:12228"/>
        <dbReference type="ChEBI" id="CHEBI:15377"/>
        <dbReference type="ChEBI" id="CHEBI:15378"/>
        <dbReference type="ChEBI" id="CHEBI:29985"/>
        <dbReference type="ChEBI" id="CHEBI:29991"/>
        <dbReference type="ChEBI" id="CHEBI:30616"/>
        <dbReference type="ChEBI" id="CHEBI:33019"/>
        <dbReference type="ChEBI" id="CHEBI:58048"/>
        <dbReference type="ChEBI" id="CHEBI:58359"/>
        <dbReference type="ChEBI" id="CHEBI:456215"/>
        <dbReference type="EC" id="6.3.5.4"/>
    </reaction>
</comment>
<feature type="binding site" evidence="9">
    <location>
        <position position="100"/>
    </location>
    <ligand>
        <name>L-glutamine</name>
        <dbReference type="ChEBI" id="CHEBI:58359"/>
    </ligand>
</feature>
<evidence type="ECO:0000256" key="5">
    <source>
        <dbReference type="ARBA" id="ARBA00022840"/>
    </source>
</evidence>
<name>A0A543ANP5_9MICC</name>
<dbReference type="Pfam" id="PF00733">
    <property type="entry name" value="Asn_synthase"/>
    <property type="match status" value="1"/>
</dbReference>
<keyword evidence="12" id="KW-1185">Reference proteome</keyword>
<dbReference type="PROSITE" id="PS51278">
    <property type="entry name" value="GATASE_TYPE_2"/>
    <property type="match status" value="1"/>
</dbReference>
<proteinExistence type="inferred from homology"/>
<evidence type="ECO:0000256" key="7">
    <source>
        <dbReference type="ARBA" id="ARBA00022962"/>
    </source>
</evidence>
<dbReference type="GO" id="GO:0006529">
    <property type="term" value="P:asparagine biosynthetic process"/>
    <property type="evidence" value="ECO:0007669"/>
    <property type="project" value="UniProtKB-KW"/>
</dbReference>
<dbReference type="GO" id="GO:0005524">
    <property type="term" value="F:ATP binding"/>
    <property type="evidence" value="ECO:0007669"/>
    <property type="project" value="UniProtKB-KW"/>
</dbReference>
<feature type="binding site" evidence="9">
    <location>
        <position position="266"/>
    </location>
    <ligand>
        <name>ATP</name>
        <dbReference type="ChEBI" id="CHEBI:30616"/>
    </ligand>
</feature>
<dbReference type="NCBIfam" id="TIGR01536">
    <property type="entry name" value="asn_synth_AEB"/>
    <property type="match status" value="1"/>
</dbReference>
<dbReference type="Proteomes" id="UP000319746">
    <property type="component" value="Unassembled WGS sequence"/>
</dbReference>
<dbReference type="PANTHER" id="PTHR43284:SF1">
    <property type="entry name" value="ASPARAGINE SYNTHETASE"/>
    <property type="match status" value="1"/>
</dbReference>
<dbReference type="InterPro" id="IPR029055">
    <property type="entry name" value="Ntn_hydrolases_N"/>
</dbReference>
<evidence type="ECO:0000256" key="4">
    <source>
        <dbReference type="ARBA" id="ARBA00022741"/>
    </source>
</evidence>
<evidence type="ECO:0000256" key="9">
    <source>
        <dbReference type="PIRSR" id="PIRSR001589-2"/>
    </source>
</evidence>
<accession>A0A543ANP5</accession>
<dbReference type="InterPro" id="IPR033738">
    <property type="entry name" value="AsnB_N"/>
</dbReference>
<dbReference type="InterPro" id="IPR051786">
    <property type="entry name" value="ASN_synthetase/amidase"/>
</dbReference>
<dbReference type="SUPFAM" id="SSF56235">
    <property type="entry name" value="N-terminal nucleophile aminohydrolases (Ntn hydrolases)"/>
    <property type="match status" value="1"/>
</dbReference>
<evidence type="ECO:0000256" key="1">
    <source>
        <dbReference type="ARBA" id="ARBA00005187"/>
    </source>
</evidence>
<evidence type="ECO:0000256" key="2">
    <source>
        <dbReference type="ARBA" id="ARBA00005752"/>
    </source>
</evidence>
<evidence type="ECO:0000259" key="10">
    <source>
        <dbReference type="PROSITE" id="PS51278"/>
    </source>
</evidence>
<dbReference type="EC" id="6.3.5.4" evidence="3"/>
<dbReference type="InterPro" id="IPR017932">
    <property type="entry name" value="GATase_2_dom"/>
</dbReference>
<evidence type="ECO:0000256" key="3">
    <source>
        <dbReference type="ARBA" id="ARBA00012737"/>
    </source>
</evidence>
<comment type="caution">
    <text evidence="11">The sequence shown here is derived from an EMBL/GenBank/DDBJ whole genome shotgun (WGS) entry which is preliminary data.</text>
</comment>
<keyword evidence="7" id="KW-0315">Glutamine amidotransferase</keyword>
<dbReference type="PIRSF" id="PIRSF001589">
    <property type="entry name" value="Asn_synthetase_glu-h"/>
    <property type="match status" value="1"/>
</dbReference>
<comment type="similarity">
    <text evidence="2">Belongs to the asparagine synthetase family.</text>
</comment>
<dbReference type="NCBIfam" id="TIGR03104">
    <property type="entry name" value="trio_amidotrans"/>
    <property type="match status" value="1"/>
</dbReference>
<dbReference type="InterPro" id="IPR006426">
    <property type="entry name" value="Asn_synth_AEB"/>
</dbReference>
<evidence type="ECO:0000313" key="11">
    <source>
        <dbReference type="EMBL" id="TQL74166.1"/>
    </source>
</evidence>
<dbReference type="GO" id="GO:0004066">
    <property type="term" value="F:asparagine synthase (glutamine-hydrolyzing) activity"/>
    <property type="evidence" value="ECO:0007669"/>
    <property type="project" value="UniProtKB-EC"/>
</dbReference>
<organism evidence="11 12">
    <name type="scientific">Enteractinococcus coprophilus</name>
    <dbReference type="NCBI Taxonomy" id="1027633"/>
    <lineage>
        <taxon>Bacteria</taxon>
        <taxon>Bacillati</taxon>
        <taxon>Actinomycetota</taxon>
        <taxon>Actinomycetes</taxon>
        <taxon>Micrococcales</taxon>
        <taxon>Micrococcaceae</taxon>
    </lineage>
</organism>
<evidence type="ECO:0000256" key="6">
    <source>
        <dbReference type="ARBA" id="ARBA00022888"/>
    </source>
</evidence>
<dbReference type="Pfam" id="PF13537">
    <property type="entry name" value="GATase_7"/>
    <property type="match status" value="1"/>
</dbReference>
<dbReference type="InterPro" id="IPR001962">
    <property type="entry name" value="Asn_synthase"/>
</dbReference>
<feature type="binding site" evidence="9">
    <location>
        <position position="293"/>
    </location>
    <ligand>
        <name>ATP</name>
        <dbReference type="ChEBI" id="CHEBI:30616"/>
    </ligand>
</feature>
<dbReference type="CDD" id="cd00712">
    <property type="entry name" value="AsnB"/>
    <property type="match status" value="1"/>
</dbReference>
<feature type="domain" description="Glutamine amidotransferase type-2" evidence="10">
    <location>
        <begin position="3"/>
        <end position="214"/>
    </location>
</feature>
<dbReference type="CDD" id="cd01991">
    <property type="entry name" value="Asn_synthase_B_C"/>
    <property type="match status" value="1"/>
</dbReference>
<keyword evidence="6" id="KW-0061">Asparagine biosynthesis</keyword>
<dbReference type="Gene3D" id="3.40.50.620">
    <property type="entry name" value="HUPs"/>
    <property type="match status" value="1"/>
</dbReference>
<dbReference type="SUPFAM" id="SSF52402">
    <property type="entry name" value="Adenine nucleotide alpha hydrolases-like"/>
    <property type="match status" value="1"/>
</dbReference>
<keyword evidence="6" id="KW-0028">Amino-acid biosynthesis</keyword>
<dbReference type="EMBL" id="VFOU01000001">
    <property type="protein sequence ID" value="TQL74166.1"/>
    <property type="molecule type" value="Genomic_DNA"/>
</dbReference>
<keyword evidence="5 9" id="KW-0067">ATP-binding</keyword>
<dbReference type="GO" id="GO:0005829">
    <property type="term" value="C:cytosol"/>
    <property type="evidence" value="ECO:0007669"/>
    <property type="project" value="TreeGrafter"/>
</dbReference>